<evidence type="ECO:0000259" key="1">
    <source>
        <dbReference type="Pfam" id="PF02984"/>
    </source>
</evidence>
<protein>
    <recommendedName>
        <fullName evidence="1">Cyclin C-terminal domain-containing protein</fullName>
    </recommendedName>
</protein>
<gene>
    <name evidence="2" type="ORF">OVA965_LOCUS20084</name>
    <name evidence="3" type="ORF">TMI583_LOCUS20358</name>
</gene>
<evidence type="ECO:0000313" key="4">
    <source>
        <dbReference type="Proteomes" id="UP000682733"/>
    </source>
</evidence>
<dbReference type="Pfam" id="PF02984">
    <property type="entry name" value="Cyclin_C"/>
    <property type="match status" value="1"/>
</dbReference>
<feature type="non-terminal residue" evidence="3">
    <location>
        <position position="1"/>
    </location>
</feature>
<evidence type="ECO:0000313" key="3">
    <source>
        <dbReference type="EMBL" id="CAF3891553.1"/>
    </source>
</evidence>
<dbReference type="Proteomes" id="UP000682733">
    <property type="component" value="Unassembled WGS sequence"/>
</dbReference>
<name>A0A8S2LBP9_9BILA</name>
<dbReference type="Proteomes" id="UP000677228">
    <property type="component" value="Unassembled WGS sequence"/>
</dbReference>
<reference evidence="3" key="1">
    <citation type="submission" date="2021-02" db="EMBL/GenBank/DDBJ databases">
        <authorList>
            <person name="Nowell W R."/>
        </authorList>
    </citation>
    <scope>NUCLEOTIDE SEQUENCE</scope>
</reference>
<dbReference type="AlphaFoldDB" id="A0A8S2LBP9"/>
<comment type="caution">
    <text evidence="3">The sequence shown here is derived from an EMBL/GenBank/DDBJ whole genome shotgun (WGS) entry which is preliminary data.</text>
</comment>
<feature type="domain" description="Cyclin C-terminal" evidence="1">
    <location>
        <begin position="18"/>
        <end position="80"/>
    </location>
</feature>
<sequence>DAEQTICVKLGWDLTSIIPYDYVNLILEKLPFTETQQLKLKQHIEILLCLCTFEYECSTILPSLIACGCIKSASKGLYSNTDLIHDDYLLPKMNKSIKNDIDNSQMIVEKIVQIRLQELHIAPMPTVKSVILSPSSRRCLVSIENNQNSPKTSKRRSFCIVR</sequence>
<dbReference type="Gene3D" id="1.10.472.10">
    <property type="entry name" value="Cyclin-like"/>
    <property type="match status" value="1"/>
</dbReference>
<dbReference type="EMBL" id="CAJOBA010016413">
    <property type="protein sequence ID" value="CAF3891553.1"/>
    <property type="molecule type" value="Genomic_DNA"/>
</dbReference>
<dbReference type="InterPro" id="IPR036915">
    <property type="entry name" value="Cyclin-like_sf"/>
</dbReference>
<evidence type="ECO:0000313" key="2">
    <source>
        <dbReference type="EMBL" id="CAF1118980.1"/>
    </source>
</evidence>
<organism evidence="3 4">
    <name type="scientific">Didymodactylos carnosus</name>
    <dbReference type="NCBI Taxonomy" id="1234261"/>
    <lineage>
        <taxon>Eukaryota</taxon>
        <taxon>Metazoa</taxon>
        <taxon>Spiralia</taxon>
        <taxon>Gnathifera</taxon>
        <taxon>Rotifera</taxon>
        <taxon>Eurotatoria</taxon>
        <taxon>Bdelloidea</taxon>
        <taxon>Philodinida</taxon>
        <taxon>Philodinidae</taxon>
        <taxon>Didymodactylos</taxon>
    </lineage>
</organism>
<dbReference type="InterPro" id="IPR004367">
    <property type="entry name" value="Cyclin_C-dom"/>
</dbReference>
<dbReference type="EMBL" id="CAJNOK010010562">
    <property type="protein sequence ID" value="CAF1118980.1"/>
    <property type="molecule type" value="Genomic_DNA"/>
</dbReference>
<proteinExistence type="predicted"/>
<accession>A0A8S2LBP9</accession>
<dbReference type="SUPFAM" id="SSF47954">
    <property type="entry name" value="Cyclin-like"/>
    <property type="match status" value="1"/>
</dbReference>